<reference evidence="2" key="2">
    <citation type="submission" date="2015-10" db="EMBL/GenBank/DDBJ databases">
        <title>Improved Draft Genome Sequence of Clostridium pasteurianum Strain ATCC 6013 (DSM 525) Using a Hybrid Next-Generation Sequencing Approach.</title>
        <authorList>
            <person name="Pyne M.E."/>
            <person name="Utturkar S.M."/>
            <person name="Brown S.D."/>
            <person name="Moo-Young M."/>
            <person name="Chung D.A."/>
            <person name="Chou P.C."/>
        </authorList>
    </citation>
    <scope>NUCLEOTIDE SEQUENCE</scope>
    <source>
        <strain evidence="2">ATCC 6013</strain>
    </source>
</reference>
<proteinExistence type="predicted"/>
<evidence type="ECO:0000313" key="4">
    <source>
        <dbReference type="Proteomes" id="UP000030905"/>
    </source>
</evidence>
<reference evidence="1 4" key="1">
    <citation type="journal article" date="2015" name="Genome Announc.">
        <title>Complete Genome Sequence of the Nitrogen-Fixing and Solvent-Producing Clostridium pasteurianum DSM 525.</title>
        <authorList>
            <person name="Poehlein A."/>
            <person name="Grosse-Honebrink A."/>
            <person name="Zhang Y."/>
            <person name="Minton N.P."/>
            <person name="Daniel R."/>
        </authorList>
    </citation>
    <scope>NUCLEOTIDE SEQUENCE [LARGE SCALE GENOMIC DNA]</scope>
    <source>
        <strain evidence="1">DSM 525</strain>
        <strain evidence="4">DSM 525 / ATCC 6013</strain>
    </source>
</reference>
<dbReference type="Proteomes" id="UP000030905">
    <property type="component" value="Chromosome"/>
</dbReference>
<dbReference type="KEGG" id="cpae:CPAST_c26500"/>
<evidence type="ECO:0000313" key="3">
    <source>
        <dbReference type="Proteomes" id="UP000028042"/>
    </source>
</evidence>
<dbReference type="KEGG" id="cpat:CLPA_c26500"/>
<sequence>MHFIELGKFKKHYKDLNDTLNIWITFLNKAYEIDVNKIPEQLSQDEAVKKAIEKLDIMYLDSEERELYENDLKSMRIQKAELKTAERKGEK</sequence>
<evidence type="ECO:0000313" key="1">
    <source>
        <dbReference type="EMBL" id="AJA52705.1"/>
    </source>
</evidence>
<dbReference type="Pfam" id="PF12784">
    <property type="entry name" value="PDDEXK_2"/>
    <property type="match status" value="1"/>
</dbReference>
<dbReference type="PANTHER" id="PTHR41317:SF1">
    <property type="entry name" value="PD-(D_E)XK NUCLEASE FAMILY TRANSPOSASE"/>
    <property type="match status" value="1"/>
</dbReference>
<name>A0A0H3J6B3_CLOPA</name>
<dbReference type="EMBL" id="JPGY02000001">
    <property type="protein sequence ID" value="KRU11285.1"/>
    <property type="molecule type" value="Genomic_DNA"/>
</dbReference>
<dbReference type="eggNOG" id="COG5464">
    <property type="taxonomic scope" value="Bacteria"/>
</dbReference>
<reference evidence="2 3" key="3">
    <citation type="journal article" name="Genome Announc.">
        <title>Improved Draft Genome Sequence of Clostridium pasteurianum Strain ATCC 6013 (DSM 525) Using a Hybrid Next-Generation Sequencing Approach.</title>
        <authorList>
            <person name="Pyne M.E."/>
            <person name="Utturkar S."/>
            <person name="Brown S.D."/>
            <person name="Moo-Young M."/>
            <person name="Chung D.A."/>
            <person name="Chou C.P."/>
        </authorList>
    </citation>
    <scope>NUCLEOTIDE SEQUENCE [LARGE SCALE GENOMIC DNA]</scope>
    <source>
        <strain evidence="2 3">ATCC 6013</strain>
    </source>
</reference>
<dbReference type="Proteomes" id="UP000028042">
    <property type="component" value="Unassembled WGS sequence"/>
</dbReference>
<dbReference type="AlphaFoldDB" id="A0A0H3J6B3"/>
<organism evidence="1 4">
    <name type="scientific">Clostridium pasteurianum DSM 525 = ATCC 6013</name>
    <dbReference type="NCBI Taxonomy" id="1262449"/>
    <lineage>
        <taxon>Bacteria</taxon>
        <taxon>Bacillati</taxon>
        <taxon>Bacillota</taxon>
        <taxon>Clostridia</taxon>
        <taxon>Eubacteriales</taxon>
        <taxon>Clostridiaceae</taxon>
        <taxon>Clostridium</taxon>
    </lineage>
</organism>
<dbReference type="PATRIC" id="fig|1262449.7.peg.2670"/>
<keyword evidence="4" id="KW-1185">Reference proteome</keyword>
<accession>A0A0H3J6B3</accession>
<evidence type="ECO:0000313" key="2">
    <source>
        <dbReference type="EMBL" id="KRU11285.1"/>
    </source>
</evidence>
<dbReference type="PANTHER" id="PTHR41317">
    <property type="entry name" value="PD-(D_E)XK NUCLEASE FAMILY TRANSPOSASE"/>
    <property type="match status" value="1"/>
</dbReference>
<protein>
    <submittedName>
        <fullName evidence="1">PD-(D/E)XK nuclease family transposase</fullName>
    </submittedName>
</protein>
<dbReference type="EMBL" id="CP009268">
    <property type="protein sequence ID" value="AJA52705.1"/>
    <property type="molecule type" value="Genomic_DNA"/>
</dbReference>
<gene>
    <name evidence="1" type="ORF">CLPA_c26500</name>
    <name evidence="2" type="ORF">CP6013_00532</name>
</gene>